<gene>
    <name evidence="6" type="primary">TNFRSF9</name>
</gene>
<dbReference type="SUPFAM" id="SSF57586">
    <property type="entry name" value="TNF receptor-like"/>
    <property type="match status" value="2"/>
</dbReference>
<keyword evidence="3" id="KW-0812">Transmembrane</keyword>
<dbReference type="AlphaFoldDB" id="A0A1A7XRY8"/>
<dbReference type="InterPro" id="IPR034057">
    <property type="entry name" value="TNFRSF9_N_teleost"/>
</dbReference>
<evidence type="ECO:0000256" key="1">
    <source>
        <dbReference type="PROSITE-ProRule" id="PRU00206"/>
    </source>
</evidence>
<dbReference type="GO" id="GO:0038023">
    <property type="term" value="F:signaling receptor activity"/>
    <property type="evidence" value="ECO:0007669"/>
    <property type="project" value="TreeGrafter"/>
</dbReference>
<reference evidence="6" key="2">
    <citation type="submission" date="2016-06" db="EMBL/GenBank/DDBJ databases">
        <title>The genome of a short-lived fish provides insights into sex chromosome evolution and the genetic control of aging.</title>
        <authorList>
            <person name="Reichwald K."/>
            <person name="Felder M."/>
            <person name="Petzold A."/>
            <person name="Koch P."/>
            <person name="Groth M."/>
            <person name="Platzer M."/>
        </authorList>
    </citation>
    <scope>NUCLEOTIDE SEQUENCE</scope>
    <source>
        <tissue evidence="6">Brain</tissue>
    </source>
</reference>
<dbReference type="InterPro" id="IPR001368">
    <property type="entry name" value="TNFR/NGFR_Cys_rich_reg"/>
</dbReference>
<name>A0A1A7XRY8_9TELE</name>
<evidence type="ECO:0000259" key="5">
    <source>
        <dbReference type="PROSITE" id="PS50050"/>
    </source>
</evidence>
<keyword evidence="1" id="KW-1015">Disulfide bond</keyword>
<evidence type="ECO:0000313" key="6">
    <source>
        <dbReference type="EMBL" id="SBP20773.1"/>
    </source>
</evidence>
<dbReference type="PANTHER" id="PTHR47139">
    <property type="entry name" value="TUMOR NECROSIS FACTOR RECEPTOR SUPERFAMILY MEMBER 9"/>
    <property type="match status" value="1"/>
</dbReference>
<evidence type="ECO:0000256" key="3">
    <source>
        <dbReference type="SAM" id="Phobius"/>
    </source>
</evidence>
<feature type="domain" description="TNFR-Cys" evidence="5">
    <location>
        <begin position="64"/>
        <end position="103"/>
    </location>
</feature>
<comment type="caution">
    <text evidence="1">Lacks conserved residue(s) required for the propagation of feature annotation.</text>
</comment>
<sequence length="289" mass="31835">MMVLIQWLMGLALFTQSCVSSLDQTEVGCKTWRQKGDDVCCDECHPGNRLVKQCGPRPKELCIPCETGTYTQNPMTLRCARCTQCVGAQVHLKDCTMKSDTQCGCRDGLTCGDGKCSYCVEKCAKGFEPTDDSSCRPCPHGTFNDKSHSRCKPWSTRCPGPNQEIVSEGNAFSDVQCQVMVTPENSPKPPAVNPDLPRPVVSYEVIIAVMMAVFIATIVIIIIVAVKVNHTRKKPEKKPEKQLTTPVIRTPTDDPRTLIAIECSFHEAQQEQGSSTESLIKDSSEEFAP</sequence>
<feature type="disulfide bond" evidence="1">
    <location>
        <begin position="82"/>
        <end position="95"/>
    </location>
</feature>
<proteinExistence type="predicted"/>
<keyword evidence="3" id="KW-0472">Membrane</keyword>
<dbReference type="EMBL" id="HADW01019373">
    <property type="protein sequence ID" value="SBP20773.1"/>
    <property type="molecule type" value="Transcribed_RNA"/>
</dbReference>
<keyword evidence="3" id="KW-1133">Transmembrane helix</keyword>
<dbReference type="Pfam" id="PF00020">
    <property type="entry name" value="TNFR_c6"/>
    <property type="match status" value="2"/>
</dbReference>
<dbReference type="PROSITE" id="PS50050">
    <property type="entry name" value="TNFR_NGFR_2"/>
    <property type="match status" value="1"/>
</dbReference>
<feature type="disulfide bond" evidence="1">
    <location>
        <begin position="85"/>
        <end position="103"/>
    </location>
</feature>
<evidence type="ECO:0000256" key="2">
    <source>
        <dbReference type="SAM" id="MobiDB-lite"/>
    </source>
</evidence>
<feature type="signal peptide" evidence="4">
    <location>
        <begin position="1"/>
        <end position="20"/>
    </location>
</feature>
<feature type="compositionally biased region" description="Basic and acidic residues" evidence="2">
    <location>
        <begin position="279"/>
        <end position="289"/>
    </location>
</feature>
<organism evidence="6">
    <name type="scientific">Iconisemion striatum</name>
    <dbReference type="NCBI Taxonomy" id="60296"/>
    <lineage>
        <taxon>Eukaryota</taxon>
        <taxon>Metazoa</taxon>
        <taxon>Chordata</taxon>
        <taxon>Craniata</taxon>
        <taxon>Vertebrata</taxon>
        <taxon>Euteleostomi</taxon>
        <taxon>Actinopterygii</taxon>
        <taxon>Neopterygii</taxon>
        <taxon>Teleostei</taxon>
        <taxon>Neoteleostei</taxon>
        <taxon>Acanthomorphata</taxon>
        <taxon>Ovalentaria</taxon>
        <taxon>Atherinomorphae</taxon>
        <taxon>Cyprinodontiformes</taxon>
        <taxon>Nothobranchiidae</taxon>
        <taxon>Iconisemion</taxon>
    </lineage>
</organism>
<dbReference type="SMART" id="SM00208">
    <property type="entry name" value="TNFR"/>
    <property type="match status" value="2"/>
</dbReference>
<keyword evidence="4" id="KW-0732">Signal</keyword>
<feature type="repeat" description="TNFR-Cys" evidence="1">
    <location>
        <begin position="64"/>
        <end position="103"/>
    </location>
</feature>
<dbReference type="CDD" id="cd13424">
    <property type="entry name" value="TNFRSF9_teleost"/>
    <property type="match status" value="1"/>
</dbReference>
<dbReference type="GO" id="GO:0042127">
    <property type="term" value="P:regulation of cell population proliferation"/>
    <property type="evidence" value="ECO:0007669"/>
    <property type="project" value="TreeGrafter"/>
</dbReference>
<dbReference type="Gene3D" id="2.10.50.10">
    <property type="entry name" value="Tumor Necrosis Factor Receptor, subunit A, domain 2"/>
    <property type="match status" value="2"/>
</dbReference>
<reference evidence="6" key="1">
    <citation type="submission" date="2016-05" db="EMBL/GenBank/DDBJ databases">
        <authorList>
            <person name="Lavstsen T."/>
            <person name="Jespersen J.S."/>
        </authorList>
    </citation>
    <scope>NUCLEOTIDE SEQUENCE</scope>
    <source>
        <tissue evidence="6">Brain</tissue>
    </source>
</reference>
<accession>A0A1A7XRY8</accession>
<feature type="region of interest" description="Disordered" evidence="2">
    <location>
        <begin position="231"/>
        <end position="252"/>
    </location>
</feature>
<feature type="chain" id="PRO_5008363442" description="TNFR-Cys domain-containing protein" evidence="4">
    <location>
        <begin position="21"/>
        <end position="289"/>
    </location>
</feature>
<feature type="transmembrane region" description="Helical" evidence="3">
    <location>
        <begin position="205"/>
        <end position="228"/>
    </location>
</feature>
<protein>
    <recommendedName>
        <fullName evidence="5">TNFR-Cys domain-containing protein</fullName>
    </recommendedName>
</protein>
<evidence type="ECO:0000256" key="4">
    <source>
        <dbReference type="SAM" id="SignalP"/>
    </source>
</evidence>
<dbReference type="PANTHER" id="PTHR47139:SF4">
    <property type="entry name" value="TUMOR NECROSIS FACTOR RECEPTOR SUPERFAMILY MEMBER 9 ISOFORM X1-RELATED"/>
    <property type="match status" value="1"/>
</dbReference>
<feature type="region of interest" description="Disordered" evidence="2">
    <location>
        <begin position="267"/>
        <end position="289"/>
    </location>
</feature>